<dbReference type="EMBL" id="QGTJ01000006">
    <property type="protein sequence ID" value="PWV61122.1"/>
    <property type="molecule type" value="Genomic_DNA"/>
</dbReference>
<dbReference type="OrthoDB" id="8559815at2"/>
<keyword evidence="3" id="KW-1185">Reference proteome</keyword>
<evidence type="ECO:0000256" key="1">
    <source>
        <dbReference type="SAM" id="SignalP"/>
    </source>
</evidence>
<sequence>MSILPRLSLATLALAAALSASATAFIWTDWYAANSASGFNGRLATGSGEVAVQYQGRYTSAQINHSGTNVWQPSSTYTGAEVDVAPHSDLIGITGGSGAITQRLLFSQAVVDPVLAIVSLGRSTLTAYFDFGDLDFDIISSGFGAFGGNASTLVELPGNVLAGTEGNGLIRFHGTFSELSWQVPVAESWAGITVGALGIAAQPVSVAEPGSLLLTALGIAGAARLRRSRHQLA</sequence>
<dbReference type="Proteomes" id="UP000246569">
    <property type="component" value="Unassembled WGS sequence"/>
</dbReference>
<gene>
    <name evidence="2" type="ORF">C7443_106136</name>
</gene>
<proteinExistence type="predicted"/>
<keyword evidence="1" id="KW-0732">Signal</keyword>
<dbReference type="RefSeq" id="WP_110018799.1">
    <property type="nucleotide sequence ID" value="NZ_QGTJ01000006.1"/>
</dbReference>
<accession>A0A317MZA1</accession>
<feature type="signal peptide" evidence="1">
    <location>
        <begin position="1"/>
        <end position="24"/>
    </location>
</feature>
<name>A0A317MZA1_9GAMM</name>
<reference evidence="2 3" key="1">
    <citation type="submission" date="2018-05" db="EMBL/GenBank/DDBJ databases">
        <title>Genomic Encyclopedia of Type Strains, Phase IV (KMG-IV): sequencing the most valuable type-strain genomes for metagenomic binning, comparative biology and taxonomic classification.</title>
        <authorList>
            <person name="Goeker M."/>
        </authorList>
    </citation>
    <scope>NUCLEOTIDE SEQUENCE [LARGE SCALE GENOMIC DNA]</scope>
    <source>
        <strain evidence="2 3">DSM 23606</strain>
    </source>
</reference>
<organism evidence="2 3">
    <name type="scientific">Plasticicumulans acidivorans</name>
    <dbReference type="NCBI Taxonomy" id="886464"/>
    <lineage>
        <taxon>Bacteria</taxon>
        <taxon>Pseudomonadati</taxon>
        <taxon>Pseudomonadota</taxon>
        <taxon>Gammaproteobacteria</taxon>
        <taxon>Candidatus Competibacteraceae</taxon>
        <taxon>Plasticicumulans</taxon>
    </lineage>
</organism>
<protein>
    <submittedName>
        <fullName evidence="2">Putative secreted protein with PEP-CTERM sorting signal</fullName>
    </submittedName>
</protein>
<feature type="chain" id="PRO_5016237421" evidence="1">
    <location>
        <begin position="25"/>
        <end position="233"/>
    </location>
</feature>
<evidence type="ECO:0000313" key="3">
    <source>
        <dbReference type="Proteomes" id="UP000246569"/>
    </source>
</evidence>
<evidence type="ECO:0000313" key="2">
    <source>
        <dbReference type="EMBL" id="PWV61122.1"/>
    </source>
</evidence>
<comment type="caution">
    <text evidence="2">The sequence shown here is derived from an EMBL/GenBank/DDBJ whole genome shotgun (WGS) entry which is preliminary data.</text>
</comment>
<dbReference type="AlphaFoldDB" id="A0A317MZA1"/>